<name>A0AAV7N1A2_PLEWA</name>
<dbReference type="AlphaFoldDB" id="A0AAV7N1A2"/>
<protein>
    <submittedName>
        <fullName evidence="1">Uncharacterized protein</fullName>
    </submittedName>
</protein>
<sequence length="82" mass="9179">MKSIPTIHFMSHYVASQCVAPVLGRSELQFRRALCDAIGVTGSSCRLAFAACGGVVVRRRYQVVLFQCQRKRVFPLLHPSKQ</sequence>
<gene>
    <name evidence="1" type="ORF">NDU88_006592</name>
</gene>
<keyword evidence="2" id="KW-1185">Reference proteome</keyword>
<comment type="caution">
    <text evidence="1">The sequence shown here is derived from an EMBL/GenBank/DDBJ whole genome shotgun (WGS) entry which is preliminary data.</text>
</comment>
<dbReference type="Proteomes" id="UP001066276">
    <property type="component" value="Chromosome 9"/>
</dbReference>
<reference evidence="1" key="1">
    <citation type="journal article" date="2022" name="bioRxiv">
        <title>Sequencing and chromosome-scale assembly of the giantPleurodeles waltlgenome.</title>
        <authorList>
            <person name="Brown T."/>
            <person name="Elewa A."/>
            <person name="Iarovenko S."/>
            <person name="Subramanian E."/>
            <person name="Araus A.J."/>
            <person name="Petzold A."/>
            <person name="Susuki M."/>
            <person name="Suzuki K.-i.T."/>
            <person name="Hayashi T."/>
            <person name="Toyoda A."/>
            <person name="Oliveira C."/>
            <person name="Osipova E."/>
            <person name="Leigh N.D."/>
            <person name="Simon A."/>
            <person name="Yun M.H."/>
        </authorList>
    </citation>
    <scope>NUCLEOTIDE SEQUENCE</scope>
    <source>
        <strain evidence="1">20211129_DDA</strain>
        <tissue evidence="1">Liver</tissue>
    </source>
</reference>
<accession>A0AAV7N1A2</accession>
<organism evidence="1 2">
    <name type="scientific">Pleurodeles waltl</name>
    <name type="common">Iberian ribbed newt</name>
    <dbReference type="NCBI Taxonomy" id="8319"/>
    <lineage>
        <taxon>Eukaryota</taxon>
        <taxon>Metazoa</taxon>
        <taxon>Chordata</taxon>
        <taxon>Craniata</taxon>
        <taxon>Vertebrata</taxon>
        <taxon>Euteleostomi</taxon>
        <taxon>Amphibia</taxon>
        <taxon>Batrachia</taxon>
        <taxon>Caudata</taxon>
        <taxon>Salamandroidea</taxon>
        <taxon>Salamandridae</taxon>
        <taxon>Pleurodelinae</taxon>
        <taxon>Pleurodeles</taxon>
    </lineage>
</organism>
<evidence type="ECO:0000313" key="2">
    <source>
        <dbReference type="Proteomes" id="UP001066276"/>
    </source>
</evidence>
<dbReference type="EMBL" id="JANPWB010000013">
    <property type="protein sequence ID" value="KAJ1109229.1"/>
    <property type="molecule type" value="Genomic_DNA"/>
</dbReference>
<evidence type="ECO:0000313" key="1">
    <source>
        <dbReference type="EMBL" id="KAJ1109229.1"/>
    </source>
</evidence>
<proteinExistence type="predicted"/>